<organism evidence="2 3">
    <name type="scientific">Candidatus Vampirococcus lugosii</name>
    <dbReference type="NCBI Taxonomy" id="2789015"/>
    <lineage>
        <taxon>Bacteria</taxon>
        <taxon>Candidatus Absconditibacteriota</taxon>
        <taxon>Vampirococcus</taxon>
    </lineage>
</organism>
<dbReference type="EMBL" id="JAEDAM010000032">
    <property type="protein sequence ID" value="MBS8122025.1"/>
    <property type="molecule type" value="Genomic_DNA"/>
</dbReference>
<gene>
    <name evidence="2" type="ORF">VAMP_67n46</name>
</gene>
<dbReference type="Proteomes" id="UP000680365">
    <property type="component" value="Unassembled WGS sequence"/>
</dbReference>
<feature type="domain" description="Transposase IS200-like" evidence="1">
    <location>
        <begin position="9"/>
        <end position="129"/>
    </location>
</feature>
<evidence type="ECO:0000313" key="3">
    <source>
        <dbReference type="Proteomes" id="UP000680365"/>
    </source>
</evidence>
<dbReference type="PANTHER" id="PTHR34322">
    <property type="entry name" value="TRANSPOSASE, Y1_TNP DOMAIN-CONTAINING"/>
    <property type="match status" value="1"/>
</dbReference>
<dbReference type="SUPFAM" id="SSF143422">
    <property type="entry name" value="Transposase IS200-like"/>
    <property type="match status" value="1"/>
</dbReference>
<dbReference type="Pfam" id="PF01797">
    <property type="entry name" value="Y1_Tnp"/>
    <property type="match status" value="1"/>
</dbReference>
<dbReference type="InterPro" id="IPR036515">
    <property type="entry name" value="Transposase_17_sf"/>
</dbReference>
<name>A0ABS5QLF6_9BACT</name>
<protein>
    <submittedName>
        <fullName evidence="2">Transposase</fullName>
    </submittedName>
</protein>
<comment type="caution">
    <text evidence="2">The sequence shown here is derived from an EMBL/GenBank/DDBJ whole genome shotgun (WGS) entry which is preliminary data.</text>
</comment>
<proteinExistence type="predicted"/>
<accession>A0ABS5QLF6</accession>
<dbReference type="InterPro" id="IPR002686">
    <property type="entry name" value="Transposase_17"/>
</dbReference>
<dbReference type="SMART" id="SM01321">
    <property type="entry name" value="Y1_Tnp"/>
    <property type="match status" value="1"/>
</dbReference>
<dbReference type="PANTHER" id="PTHR34322:SF2">
    <property type="entry name" value="TRANSPOSASE IS200-LIKE DOMAIN-CONTAINING PROTEIN"/>
    <property type="match status" value="1"/>
</dbReference>
<dbReference type="Gene3D" id="3.30.70.1290">
    <property type="entry name" value="Transposase IS200-like"/>
    <property type="match status" value="1"/>
</dbReference>
<keyword evidence="3" id="KW-1185">Reference proteome</keyword>
<evidence type="ECO:0000313" key="2">
    <source>
        <dbReference type="EMBL" id="MBS8122025.1"/>
    </source>
</evidence>
<evidence type="ECO:0000259" key="1">
    <source>
        <dbReference type="SMART" id="SM01321"/>
    </source>
</evidence>
<reference evidence="2 3" key="1">
    <citation type="journal article" date="2021" name="Nat. Commun.">
        <title>Reductive evolution and unique predatory mode in the CPR bacterium Vampirococcus lugosii.</title>
        <authorList>
            <person name="Moreira D."/>
            <person name="Zivanovic Y."/>
            <person name="Lopez-Archilla A.I."/>
            <person name="Iniesto M."/>
            <person name="Lopez-Garcia P."/>
        </authorList>
    </citation>
    <scope>NUCLEOTIDE SEQUENCE [LARGE SCALE GENOMIC DNA]</scope>
    <source>
        <strain evidence="2">Chiprana</strain>
    </source>
</reference>
<sequence length="173" mass="20995">MPIRYFKLYPYIYYHIFNRGFEQQRIFYEHSDYDRFYKIILKYSKGDFSKIDLVSYCFLPNHFHFILISKSETENYISNFMRKIQQSYAQYFKAKYGTGKGPVFDGRFKVKAIQDDVYLQKCFVYVNFNAIKHGIVDNINDWNYTSFHILEKGEKETYRNINNTLGILKDLEF</sequence>
<dbReference type="RefSeq" id="WP_213349090.1">
    <property type="nucleotide sequence ID" value="NZ_JAEDAM010000032.1"/>
</dbReference>